<dbReference type="EMBL" id="CACVAT010000407">
    <property type="protein sequence ID" value="CAA6825356.1"/>
    <property type="molecule type" value="Genomic_DNA"/>
</dbReference>
<dbReference type="InterPro" id="IPR001310">
    <property type="entry name" value="Histidine_triad_HIT"/>
</dbReference>
<dbReference type="InterPro" id="IPR011146">
    <property type="entry name" value="HIT-like"/>
</dbReference>
<dbReference type="Pfam" id="PF11969">
    <property type="entry name" value="DcpS_C"/>
    <property type="match status" value="1"/>
</dbReference>
<dbReference type="InterPro" id="IPR036265">
    <property type="entry name" value="HIT-like_sf"/>
</dbReference>
<dbReference type="AlphaFoldDB" id="A0A6S6UCE9"/>
<evidence type="ECO:0000313" key="5">
    <source>
        <dbReference type="EMBL" id="CAA6825356.1"/>
    </source>
</evidence>
<dbReference type="EC" id="3.6.1.17" evidence="5"/>
<name>A0A6S6UCE9_9GAMM</name>
<protein>
    <submittedName>
        <fullName evidence="5">Bis(5'-nucleosyl)-tetraphosphatase (Asymmetrical) (EC)</fullName>
        <ecNumber evidence="5">3.6.1.17</ecNumber>
    </submittedName>
</protein>
<dbReference type="Gene3D" id="3.30.428.10">
    <property type="entry name" value="HIT-like"/>
    <property type="match status" value="1"/>
</dbReference>
<dbReference type="PRINTS" id="PR00332">
    <property type="entry name" value="HISTRIAD"/>
</dbReference>
<keyword evidence="5" id="KW-0378">Hydrolase</keyword>
<sequence>MSDCLFCKIRDGEIPSTMVYEGDDVIAFKDIYPQTELHSLVVPSKHIATINDIEAEDAELIGKMFLAAKKVAADAGYGDGYFVKMHCGEKGGQEIFHIHLHVMAGNKV</sequence>
<evidence type="ECO:0000256" key="2">
    <source>
        <dbReference type="PIRSR" id="PIRSR601310-3"/>
    </source>
</evidence>
<dbReference type="PANTHER" id="PTHR23089">
    <property type="entry name" value="HISTIDINE TRIAD HIT PROTEIN"/>
    <property type="match status" value="1"/>
</dbReference>
<evidence type="ECO:0000259" key="4">
    <source>
        <dbReference type="PROSITE" id="PS51084"/>
    </source>
</evidence>
<feature type="domain" description="HIT" evidence="4">
    <location>
        <begin position="5"/>
        <end position="108"/>
    </location>
</feature>
<dbReference type="CDD" id="cd01276">
    <property type="entry name" value="PKCI_related"/>
    <property type="match status" value="1"/>
</dbReference>
<dbReference type="SUPFAM" id="SSF54197">
    <property type="entry name" value="HIT-like"/>
    <property type="match status" value="1"/>
</dbReference>
<dbReference type="GO" id="GO:0004081">
    <property type="term" value="F:bis(5'-nucleosyl)-tetraphosphatase (asymmetrical) activity"/>
    <property type="evidence" value="ECO:0007669"/>
    <property type="project" value="UniProtKB-EC"/>
</dbReference>
<feature type="active site" description="Tele-AMP-histidine intermediate" evidence="1">
    <location>
        <position position="99"/>
    </location>
</feature>
<reference evidence="5" key="1">
    <citation type="submission" date="2020-01" db="EMBL/GenBank/DDBJ databases">
        <authorList>
            <person name="Meier V. D."/>
            <person name="Meier V D."/>
        </authorList>
    </citation>
    <scope>NUCLEOTIDE SEQUENCE</scope>
    <source>
        <strain evidence="5">HLG_WM_MAG_09</strain>
    </source>
</reference>
<evidence type="ECO:0000256" key="1">
    <source>
        <dbReference type="PIRSR" id="PIRSR601310-1"/>
    </source>
</evidence>
<evidence type="ECO:0000256" key="3">
    <source>
        <dbReference type="PROSITE-ProRule" id="PRU00464"/>
    </source>
</evidence>
<feature type="short sequence motif" description="Histidine triad motif" evidence="2 3">
    <location>
        <begin position="97"/>
        <end position="101"/>
    </location>
</feature>
<proteinExistence type="predicted"/>
<dbReference type="PROSITE" id="PS51084">
    <property type="entry name" value="HIT_2"/>
    <property type="match status" value="1"/>
</dbReference>
<accession>A0A6S6UCE9</accession>
<organism evidence="5">
    <name type="scientific">uncultured Thiotrichaceae bacterium</name>
    <dbReference type="NCBI Taxonomy" id="298394"/>
    <lineage>
        <taxon>Bacteria</taxon>
        <taxon>Pseudomonadati</taxon>
        <taxon>Pseudomonadota</taxon>
        <taxon>Gammaproteobacteria</taxon>
        <taxon>Thiotrichales</taxon>
        <taxon>Thiotrichaceae</taxon>
        <taxon>environmental samples</taxon>
    </lineage>
</organism>
<gene>
    <name evidence="5" type="ORF">HELGO_WM17984</name>
</gene>